<keyword evidence="2" id="KW-1133">Transmembrane helix</keyword>
<evidence type="ECO:0000256" key="1">
    <source>
        <dbReference type="SAM" id="MobiDB-lite"/>
    </source>
</evidence>
<dbReference type="Gene3D" id="3.10.350.10">
    <property type="entry name" value="LysM domain"/>
    <property type="match status" value="1"/>
</dbReference>
<dbReference type="STRING" id="1960309.SAMN03159343_2665"/>
<proteinExistence type="predicted"/>
<dbReference type="RefSeq" id="WP_092805071.1">
    <property type="nucleotide sequence ID" value="NZ_FMUH01000004.1"/>
</dbReference>
<gene>
    <name evidence="3" type="ORF">SAMN03159343_2665</name>
</gene>
<keyword evidence="2" id="KW-0472">Membrane</keyword>
<name>A0A1G4YF48_9ACTN</name>
<evidence type="ECO:0008006" key="5">
    <source>
        <dbReference type="Google" id="ProtNLM"/>
    </source>
</evidence>
<organism evidence="3 4">
    <name type="scientific">Klenkia marina</name>
    <dbReference type="NCBI Taxonomy" id="1960309"/>
    <lineage>
        <taxon>Bacteria</taxon>
        <taxon>Bacillati</taxon>
        <taxon>Actinomycetota</taxon>
        <taxon>Actinomycetes</taxon>
        <taxon>Geodermatophilales</taxon>
        <taxon>Geodermatophilaceae</taxon>
        <taxon>Klenkia</taxon>
    </lineage>
</organism>
<feature type="compositionally biased region" description="Low complexity" evidence="1">
    <location>
        <begin position="120"/>
        <end position="135"/>
    </location>
</feature>
<feature type="transmembrane region" description="Helical" evidence="2">
    <location>
        <begin position="53"/>
        <end position="74"/>
    </location>
</feature>
<dbReference type="AlphaFoldDB" id="A0A1G4YF48"/>
<dbReference type="EMBL" id="FMUH01000004">
    <property type="protein sequence ID" value="SCX51949.1"/>
    <property type="molecule type" value="Genomic_DNA"/>
</dbReference>
<dbReference type="InterPro" id="IPR036779">
    <property type="entry name" value="LysM_dom_sf"/>
</dbReference>
<feature type="compositionally biased region" description="Gly residues" evidence="1">
    <location>
        <begin position="136"/>
        <end position="147"/>
    </location>
</feature>
<evidence type="ECO:0000313" key="4">
    <source>
        <dbReference type="Proteomes" id="UP000198981"/>
    </source>
</evidence>
<dbReference type="Proteomes" id="UP000198981">
    <property type="component" value="Unassembled WGS sequence"/>
</dbReference>
<reference evidence="4" key="1">
    <citation type="submission" date="2016-10" db="EMBL/GenBank/DDBJ databases">
        <authorList>
            <person name="Varghese N."/>
            <person name="Submissions S."/>
        </authorList>
    </citation>
    <scope>NUCLEOTIDE SEQUENCE [LARGE SCALE GENOMIC DNA]</scope>
    <source>
        <strain evidence="4">DSM 45722</strain>
    </source>
</reference>
<accession>A0A1G4YF48</accession>
<evidence type="ECO:0000256" key="2">
    <source>
        <dbReference type="SAM" id="Phobius"/>
    </source>
</evidence>
<keyword evidence="2" id="KW-0812">Transmembrane</keyword>
<dbReference type="OrthoDB" id="3210682at2"/>
<evidence type="ECO:0000313" key="3">
    <source>
        <dbReference type="EMBL" id="SCX51949.1"/>
    </source>
</evidence>
<sequence>MTVRRWAATTAVMALVGWALAVLAPGADAVTAALTGPQRVVDTAGTDALLVPLVWLLAAACWVWGTVGIALTALSVRTGLVGRVAEALLGVVLPAGLRRVAAVAVGVSLATVPVVATAAPPTTTTASTTATASPGADGGGADVGGGAVQKTGPTSAPAWSDVAPVPPAVPDWPAAPSSGEHVVLRGDCLWDIAATWLAEHSPAQVTPAATAAAADAWWRANADVIGSDPDLLLPGQVLRAPAAP</sequence>
<feature type="region of interest" description="Disordered" evidence="1">
    <location>
        <begin position="120"/>
        <end position="161"/>
    </location>
</feature>
<keyword evidence="4" id="KW-1185">Reference proteome</keyword>
<protein>
    <recommendedName>
        <fullName evidence="5">LysM domain-containing protein</fullName>
    </recommendedName>
</protein>